<accession>A0A8X8AUR6</accession>
<proteinExistence type="predicted"/>
<sequence>MERDFKAMRDKENEIQMKPGYMDVVEANDEEINVNGKTKMVVAKVNDVYPRILSFLNLVWDDMTKLACLHDLGFS</sequence>
<protein>
    <submittedName>
        <fullName evidence="1">Uncharacterized protein</fullName>
    </submittedName>
</protein>
<evidence type="ECO:0000313" key="2">
    <source>
        <dbReference type="Proteomes" id="UP000886595"/>
    </source>
</evidence>
<dbReference type="Proteomes" id="UP000886595">
    <property type="component" value="Unassembled WGS sequence"/>
</dbReference>
<organism evidence="1 2">
    <name type="scientific">Brassica carinata</name>
    <name type="common">Ethiopian mustard</name>
    <name type="synonym">Abyssinian cabbage</name>
    <dbReference type="NCBI Taxonomy" id="52824"/>
    <lineage>
        <taxon>Eukaryota</taxon>
        <taxon>Viridiplantae</taxon>
        <taxon>Streptophyta</taxon>
        <taxon>Embryophyta</taxon>
        <taxon>Tracheophyta</taxon>
        <taxon>Spermatophyta</taxon>
        <taxon>Magnoliopsida</taxon>
        <taxon>eudicotyledons</taxon>
        <taxon>Gunneridae</taxon>
        <taxon>Pentapetalae</taxon>
        <taxon>rosids</taxon>
        <taxon>malvids</taxon>
        <taxon>Brassicales</taxon>
        <taxon>Brassicaceae</taxon>
        <taxon>Brassiceae</taxon>
        <taxon>Brassica</taxon>
    </lineage>
</organism>
<dbReference type="AlphaFoldDB" id="A0A8X8AUR6"/>
<dbReference type="EMBL" id="JAAMPC010000005">
    <property type="protein sequence ID" value="KAG2312008.1"/>
    <property type="molecule type" value="Genomic_DNA"/>
</dbReference>
<keyword evidence="2" id="KW-1185">Reference proteome</keyword>
<evidence type="ECO:0000313" key="1">
    <source>
        <dbReference type="EMBL" id="KAG2312008.1"/>
    </source>
</evidence>
<name>A0A8X8AUR6_BRACI</name>
<gene>
    <name evidence="1" type="ORF">Bca52824_023565</name>
</gene>
<reference evidence="1 2" key="1">
    <citation type="submission" date="2020-02" db="EMBL/GenBank/DDBJ databases">
        <authorList>
            <person name="Ma Q."/>
            <person name="Huang Y."/>
            <person name="Song X."/>
            <person name="Pei D."/>
        </authorList>
    </citation>
    <scope>NUCLEOTIDE SEQUENCE [LARGE SCALE GENOMIC DNA]</scope>
    <source>
        <strain evidence="1">Sxm20200214</strain>
        <tissue evidence="1">Leaf</tissue>
    </source>
</reference>
<comment type="caution">
    <text evidence="1">The sequence shown here is derived from an EMBL/GenBank/DDBJ whole genome shotgun (WGS) entry which is preliminary data.</text>
</comment>